<evidence type="ECO:0000313" key="3">
    <source>
        <dbReference type="Proteomes" id="UP000585272"/>
    </source>
</evidence>
<keyword evidence="2" id="KW-0413">Isomerase</keyword>
<dbReference type="Proteomes" id="UP000585272">
    <property type="component" value="Unassembled WGS sequence"/>
</dbReference>
<protein>
    <submittedName>
        <fullName evidence="2">2-(1,2-epoxy-1,2-dihydrophenyl)acetyl-CoA isomerase</fullName>
        <ecNumber evidence="2">5.3.3.18</ecNumber>
    </submittedName>
</protein>
<name>A0A840IIQ9_9ACTN</name>
<organism evidence="2 3">
    <name type="scientific">Conexibacter arvalis</name>
    <dbReference type="NCBI Taxonomy" id="912552"/>
    <lineage>
        <taxon>Bacteria</taxon>
        <taxon>Bacillati</taxon>
        <taxon>Actinomycetota</taxon>
        <taxon>Thermoleophilia</taxon>
        <taxon>Solirubrobacterales</taxon>
        <taxon>Conexibacteraceae</taxon>
        <taxon>Conexibacter</taxon>
    </lineage>
</organism>
<keyword evidence="3" id="KW-1185">Reference proteome</keyword>
<dbReference type="GO" id="GO:0016853">
    <property type="term" value="F:isomerase activity"/>
    <property type="evidence" value="ECO:0007669"/>
    <property type="project" value="UniProtKB-KW"/>
</dbReference>
<dbReference type="EC" id="5.3.3.18" evidence="2"/>
<dbReference type="Gene3D" id="3.10.450.50">
    <property type="match status" value="1"/>
</dbReference>
<dbReference type="SUPFAM" id="SSF54427">
    <property type="entry name" value="NTF2-like"/>
    <property type="match status" value="1"/>
</dbReference>
<proteinExistence type="predicted"/>
<dbReference type="AlphaFoldDB" id="A0A840IIQ9"/>
<sequence>MRSQGFAMPASSAEALRRAVERLYEALGGGDGEVVLSLLAPEFEGRIAAGMPAGAGVHRGAEAMVRDGWWSIGRAFKVVAEPQEWVPCADGRLLVTGAYRGVARGTSARVDARFAHLWSGGAGGLTALEQWTDTALWRVALSEGGDR</sequence>
<dbReference type="InterPro" id="IPR032710">
    <property type="entry name" value="NTF2-like_dom_sf"/>
</dbReference>
<accession>A0A840IIQ9</accession>
<evidence type="ECO:0000313" key="2">
    <source>
        <dbReference type="EMBL" id="MBB4663894.1"/>
    </source>
</evidence>
<evidence type="ECO:0000259" key="1">
    <source>
        <dbReference type="Pfam" id="PF12680"/>
    </source>
</evidence>
<dbReference type="RefSeq" id="WP_183343614.1">
    <property type="nucleotide sequence ID" value="NZ_JACHNU010000005.1"/>
</dbReference>
<comment type="caution">
    <text evidence="2">The sequence shown here is derived from an EMBL/GenBank/DDBJ whole genome shotgun (WGS) entry which is preliminary data.</text>
</comment>
<dbReference type="EMBL" id="JACHNU010000005">
    <property type="protein sequence ID" value="MBB4663894.1"/>
    <property type="molecule type" value="Genomic_DNA"/>
</dbReference>
<reference evidence="2 3" key="1">
    <citation type="submission" date="2020-08" db="EMBL/GenBank/DDBJ databases">
        <title>Genomic Encyclopedia of Archaeal and Bacterial Type Strains, Phase II (KMG-II): from individual species to whole genera.</title>
        <authorList>
            <person name="Goeker M."/>
        </authorList>
    </citation>
    <scope>NUCLEOTIDE SEQUENCE [LARGE SCALE GENOMIC DNA]</scope>
    <source>
        <strain evidence="2 3">DSM 23288</strain>
    </source>
</reference>
<dbReference type="InterPro" id="IPR037401">
    <property type="entry name" value="SnoaL-like"/>
</dbReference>
<dbReference type="Pfam" id="PF12680">
    <property type="entry name" value="SnoaL_2"/>
    <property type="match status" value="1"/>
</dbReference>
<feature type="domain" description="SnoaL-like" evidence="1">
    <location>
        <begin position="20"/>
        <end position="118"/>
    </location>
</feature>
<gene>
    <name evidence="2" type="ORF">BDZ31_003495</name>
</gene>